<reference evidence="1" key="1">
    <citation type="submission" date="2022-10" db="EMBL/GenBank/DDBJ databases">
        <title>The complete genomes of actinobacterial strains from the NBC collection.</title>
        <authorList>
            <person name="Joergensen T.S."/>
            <person name="Alvarez Arevalo M."/>
            <person name="Sterndorff E.B."/>
            <person name="Faurdal D."/>
            <person name="Vuksanovic O."/>
            <person name="Mourched A.-S."/>
            <person name="Charusanti P."/>
            <person name="Shaw S."/>
            <person name="Blin K."/>
            <person name="Weber T."/>
        </authorList>
    </citation>
    <scope>NUCLEOTIDE SEQUENCE</scope>
    <source>
        <strain evidence="1">NBC_00093</strain>
    </source>
</reference>
<dbReference type="InterPro" id="IPR012334">
    <property type="entry name" value="Pectin_lyas_fold"/>
</dbReference>
<evidence type="ECO:0000313" key="1">
    <source>
        <dbReference type="EMBL" id="WTT14744.1"/>
    </source>
</evidence>
<dbReference type="Gene3D" id="2.160.20.10">
    <property type="entry name" value="Single-stranded right-handed beta-helix, Pectin lyase-like"/>
    <property type="match status" value="1"/>
</dbReference>
<organism evidence="1">
    <name type="scientific">Streptomyces sp. NBC_00093</name>
    <dbReference type="NCBI Taxonomy" id="2975649"/>
    <lineage>
        <taxon>Bacteria</taxon>
        <taxon>Bacillati</taxon>
        <taxon>Actinomycetota</taxon>
        <taxon>Actinomycetes</taxon>
        <taxon>Kitasatosporales</taxon>
        <taxon>Streptomycetaceae</taxon>
        <taxon>Streptomyces</taxon>
    </lineage>
</organism>
<name>A0AAU1ZT34_9ACTN</name>
<dbReference type="AlphaFoldDB" id="A0AAU1ZT34"/>
<protein>
    <submittedName>
        <fullName evidence="1">Uncharacterized protein</fullName>
    </submittedName>
</protein>
<accession>A0AAU1ZT34</accession>
<sequence>MAGEVDVTGLRTVLETHPWTDMTTDYSWSSARFKEYRDSGLGAGVGANAPKLTDAEAGDHTAQKYLAGTDGWNPVQ</sequence>
<proteinExistence type="predicted"/>
<dbReference type="EMBL" id="CP108222">
    <property type="protein sequence ID" value="WTT14744.1"/>
    <property type="molecule type" value="Genomic_DNA"/>
</dbReference>
<gene>
    <name evidence="1" type="ORF">OHA22_04010</name>
</gene>